<reference evidence="2" key="1">
    <citation type="submission" date="2017-02" db="EMBL/GenBank/DDBJ databases">
        <title>Pseudomonas floridae sp. nov., a novel pathogenic bacterial species isolated from tomato.</title>
        <authorList>
            <person name="Timilsina S."/>
            <person name="Vallad G.E."/>
            <person name="Jones J.B."/>
        </authorList>
    </citation>
    <scope>NUCLEOTIDE SEQUENCE [LARGE SCALE GENOMIC DNA]</scope>
    <source>
        <strain evidence="2">GEV388</strain>
    </source>
</reference>
<dbReference type="InterPro" id="IPR021508">
    <property type="entry name" value="Gp17-like"/>
</dbReference>
<name>A0A1X0NBK3_9PSED</name>
<dbReference type="EMBL" id="MUIO01000010">
    <property type="protein sequence ID" value="ORC61365.1"/>
    <property type="molecule type" value="Genomic_DNA"/>
</dbReference>
<evidence type="ECO:0000313" key="1">
    <source>
        <dbReference type="EMBL" id="ORC61365.1"/>
    </source>
</evidence>
<gene>
    <name evidence="1" type="ORF">BZK31_03390</name>
</gene>
<dbReference type="OrthoDB" id="6978202at2"/>
<dbReference type="AlphaFoldDB" id="A0A1X0NBK3"/>
<comment type="caution">
    <text evidence="1">The sequence shown here is derived from an EMBL/GenBank/DDBJ whole genome shotgun (WGS) entry which is preliminary data.</text>
</comment>
<protein>
    <recommendedName>
        <fullName evidence="3">DUF3168 domain-containing protein</fullName>
    </recommendedName>
</protein>
<dbReference type="Pfam" id="PF11367">
    <property type="entry name" value="Tail_completion_gp17"/>
    <property type="match status" value="1"/>
</dbReference>
<dbReference type="STRING" id="1958950.BZK31_03390"/>
<evidence type="ECO:0008006" key="3">
    <source>
        <dbReference type="Google" id="ProtNLM"/>
    </source>
</evidence>
<dbReference type="Proteomes" id="UP000192815">
    <property type="component" value="Unassembled WGS sequence"/>
</dbReference>
<sequence length="115" mass="12481">MIETQIAARLGALAGGRVFPDIAPPDADIPRITWLSAGTVTGWVLSGWDGSQTATLQVDCWANTRLEAIKLGAEAFNALAEPGPGFSVSDAQRLPDDYESDTRLYRVSWEFMLQP</sequence>
<keyword evidence="2" id="KW-1185">Reference proteome</keyword>
<proteinExistence type="predicted"/>
<organism evidence="1 2">
    <name type="scientific">Pseudomonas floridensis</name>
    <dbReference type="NCBI Taxonomy" id="1958950"/>
    <lineage>
        <taxon>Bacteria</taxon>
        <taxon>Pseudomonadati</taxon>
        <taxon>Pseudomonadota</taxon>
        <taxon>Gammaproteobacteria</taxon>
        <taxon>Pseudomonadales</taxon>
        <taxon>Pseudomonadaceae</taxon>
        <taxon>Pseudomonas</taxon>
    </lineage>
</organism>
<evidence type="ECO:0000313" key="2">
    <source>
        <dbReference type="Proteomes" id="UP000192815"/>
    </source>
</evidence>
<dbReference type="RefSeq" id="WP_083181253.1">
    <property type="nucleotide sequence ID" value="NZ_CBCRZR010000003.1"/>
</dbReference>
<accession>A0A1X0NBK3</accession>